<evidence type="ECO:0000256" key="1">
    <source>
        <dbReference type="SAM" id="Phobius"/>
    </source>
</evidence>
<feature type="transmembrane region" description="Helical" evidence="1">
    <location>
        <begin position="6"/>
        <end position="25"/>
    </location>
</feature>
<dbReference type="EMBL" id="NMUH01001032">
    <property type="protein sequence ID" value="MQL88124.1"/>
    <property type="molecule type" value="Genomic_DNA"/>
</dbReference>
<name>A0A843V329_COLES</name>
<keyword evidence="1" id="KW-1133">Transmembrane helix</keyword>
<keyword evidence="3" id="KW-1185">Reference proteome</keyword>
<protein>
    <submittedName>
        <fullName evidence="2">Uncharacterized protein</fullName>
    </submittedName>
</protein>
<evidence type="ECO:0000313" key="2">
    <source>
        <dbReference type="EMBL" id="MQL88124.1"/>
    </source>
</evidence>
<feature type="transmembrane region" description="Helical" evidence="1">
    <location>
        <begin position="32"/>
        <end position="53"/>
    </location>
</feature>
<reference evidence="2" key="1">
    <citation type="submission" date="2017-07" db="EMBL/GenBank/DDBJ databases">
        <title>Taro Niue Genome Assembly and Annotation.</title>
        <authorList>
            <person name="Atibalentja N."/>
            <person name="Keating K."/>
            <person name="Fields C.J."/>
        </authorList>
    </citation>
    <scope>NUCLEOTIDE SEQUENCE</scope>
    <source>
        <strain evidence="2">Niue_2</strain>
        <tissue evidence="2">Leaf</tissue>
    </source>
</reference>
<comment type="caution">
    <text evidence="2">The sequence shown here is derived from an EMBL/GenBank/DDBJ whole genome shotgun (WGS) entry which is preliminary data.</text>
</comment>
<sequence length="115" mass="12570">MGDVSLASLVVLGGFHTACFFECFVQAPYCRSVVCSLVLVHVAPVCVFSLTSWRVWSPGWFYLWALDLVEVCGGRVCGEMFFLRGYSVLFVVRAEGCFRIVSDSAISAKVVSGPT</sequence>
<gene>
    <name evidence="2" type="ORF">Taro_020684</name>
</gene>
<keyword evidence="1" id="KW-0472">Membrane</keyword>
<proteinExistence type="predicted"/>
<dbReference type="Proteomes" id="UP000652761">
    <property type="component" value="Unassembled WGS sequence"/>
</dbReference>
<evidence type="ECO:0000313" key="3">
    <source>
        <dbReference type="Proteomes" id="UP000652761"/>
    </source>
</evidence>
<keyword evidence="1" id="KW-0812">Transmembrane</keyword>
<dbReference type="AlphaFoldDB" id="A0A843V329"/>
<accession>A0A843V329</accession>
<organism evidence="2 3">
    <name type="scientific">Colocasia esculenta</name>
    <name type="common">Wild taro</name>
    <name type="synonym">Arum esculentum</name>
    <dbReference type="NCBI Taxonomy" id="4460"/>
    <lineage>
        <taxon>Eukaryota</taxon>
        <taxon>Viridiplantae</taxon>
        <taxon>Streptophyta</taxon>
        <taxon>Embryophyta</taxon>
        <taxon>Tracheophyta</taxon>
        <taxon>Spermatophyta</taxon>
        <taxon>Magnoliopsida</taxon>
        <taxon>Liliopsida</taxon>
        <taxon>Araceae</taxon>
        <taxon>Aroideae</taxon>
        <taxon>Colocasieae</taxon>
        <taxon>Colocasia</taxon>
    </lineage>
</organism>